<evidence type="ECO:0000313" key="9">
    <source>
        <dbReference type="EMBL" id="CAJ1931112.1"/>
    </source>
</evidence>
<evidence type="ECO:0000256" key="8">
    <source>
        <dbReference type="SAM" id="Phobius"/>
    </source>
</evidence>
<keyword evidence="4 8" id="KW-0812">Transmembrane</keyword>
<name>A0AA86V936_9FABA</name>
<accession>A0AA86V936</accession>
<dbReference type="InterPro" id="IPR013969">
    <property type="entry name" value="Oligosacch_biosynth_Alg14"/>
</dbReference>
<comment type="subcellular location">
    <subcellularLocation>
        <location evidence="1">Endoplasmic reticulum membrane</location>
        <topology evidence="1">Single-pass membrane protein</topology>
    </subcellularLocation>
</comment>
<evidence type="ECO:0000256" key="1">
    <source>
        <dbReference type="ARBA" id="ARBA00004389"/>
    </source>
</evidence>
<dbReference type="Gramene" id="rna-AYBTSS11_LOCUS5069">
    <property type="protein sequence ID" value="CAJ1931112.1"/>
    <property type="gene ID" value="gene-AYBTSS11_LOCUS5069"/>
</dbReference>
<proteinExistence type="inferred from homology"/>
<dbReference type="GO" id="GO:0006488">
    <property type="term" value="P:dolichol-linked oligosaccharide biosynthetic process"/>
    <property type="evidence" value="ECO:0007669"/>
    <property type="project" value="InterPro"/>
</dbReference>
<dbReference type="GO" id="GO:0004577">
    <property type="term" value="F:N-acetylglucosaminyldiphosphodolichol N-acetylglucosaminyltransferase activity"/>
    <property type="evidence" value="ECO:0007669"/>
    <property type="project" value="TreeGrafter"/>
</dbReference>
<keyword evidence="6 8" id="KW-1133">Transmembrane helix</keyword>
<reference evidence="9" key="1">
    <citation type="submission" date="2023-10" db="EMBL/GenBank/DDBJ databases">
        <authorList>
            <person name="Domelevo Entfellner J.-B."/>
        </authorList>
    </citation>
    <scope>NUCLEOTIDE SEQUENCE</scope>
</reference>
<evidence type="ECO:0000256" key="3">
    <source>
        <dbReference type="ARBA" id="ARBA00017467"/>
    </source>
</evidence>
<keyword evidence="7 8" id="KW-0472">Membrane</keyword>
<protein>
    <recommendedName>
        <fullName evidence="3">UDP-N-acetylglucosamine transferase subunit ALG14</fullName>
    </recommendedName>
</protein>
<dbReference type="GO" id="GO:0043541">
    <property type="term" value="C:UDP-N-acetylglucosamine transferase complex"/>
    <property type="evidence" value="ECO:0007669"/>
    <property type="project" value="TreeGrafter"/>
</dbReference>
<evidence type="ECO:0000256" key="5">
    <source>
        <dbReference type="ARBA" id="ARBA00022824"/>
    </source>
</evidence>
<evidence type="ECO:0000256" key="4">
    <source>
        <dbReference type="ARBA" id="ARBA00022692"/>
    </source>
</evidence>
<dbReference type="Pfam" id="PF08660">
    <property type="entry name" value="Alg14"/>
    <property type="match status" value="1"/>
</dbReference>
<evidence type="ECO:0000256" key="6">
    <source>
        <dbReference type="ARBA" id="ARBA00022989"/>
    </source>
</evidence>
<dbReference type="PANTHER" id="PTHR12154">
    <property type="entry name" value="GLYCOSYL TRANSFERASE-RELATED"/>
    <property type="match status" value="1"/>
</dbReference>
<keyword evidence="10" id="KW-1185">Reference proteome</keyword>
<feature type="transmembrane region" description="Helical" evidence="8">
    <location>
        <begin position="53"/>
        <end position="75"/>
    </location>
</feature>
<dbReference type="Gene3D" id="3.40.50.2000">
    <property type="entry name" value="Glycogen Phosphorylase B"/>
    <property type="match status" value="1"/>
</dbReference>
<dbReference type="PANTHER" id="PTHR12154:SF4">
    <property type="entry name" value="UDP-N-ACETYLGLUCOSAMINE TRANSFERASE SUBUNIT ALG14 HOMOLOG"/>
    <property type="match status" value="1"/>
</dbReference>
<evidence type="ECO:0000256" key="7">
    <source>
        <dbReference type="ARBA" id="ARBA00023136"/>
    </source>
</evidence>
<evidence type="ECO:0000256" key="2">
    <source>
        <dbReference type="ARBA" id="ARBA00009731"/>
    </source>
</evidence>
<evidence type="ECO:0000313" key="10">
    <source>
        <dbReference type="Proteomes" id="UP001189624"/>
    </source>
</evidence>
<organism evidence="9 10">
    <name type="scientific">Sphenostylis stenocarpa</name>
    <dbReference type="NCBI Taxonomy" id="92480"/>
    <lineage>
        <taxon>Eukaryota</taxon>
        <taxon>Viridiplantae</taxon>
        <taxon>Streptophyta</taxon>
        <taxon>Embryophyta</taxon>
        <taxon>Tracheophyta</taxon>
        <taxon>Spermatophyta</taxon>
        <taxon>Magnoliopsida</taxon>
        <taxon>eudicotyledons</taxon>
        <taxon>Gunneridae</taxon>
        <taxon>Pentapetalae</taxon>
        <taxon>rosids</taxon>
        <taxon>fabids</taxon>
        <taxon>Fabales</taxon>
        <taxon>Fabaceae</taxon>
        <taxon>Papilionoideae</taxon>
        <taxon>50 kb inversion clade</taxon>
        <taxon>NPAAA clade</taxon>
        <taxon>indigoferoid/millettioid clade</taxon>
        <taxon>Phaseoleae</taxon>
        <taxon>Sphenostylis</taxon>
    </lineage>
</organism>
<dbReference type="AlphaFoldDB" id="A0AA86V936"/>
<keyword evidence="5" id="KW-0256">Endoplasmic reticulum</keyword>
<comment type="similarity">
    <text evidence="2">Belongs to the ALG14 family.</text>
</comment>
<gene>
    <name evidence="9" type="ORF">AYBTSS11_LOCUS5069</name>
</gene>
<sequence>MVLLGKRMFDTDFETSSEPKSSCDDVCLALTEILKLPLMDKCNGCSFSNVSSIAVFSSAVFVVSLILVRLLYVIYHSRSALRKRASKPVSTLIILGSGGHTAEMLNLLAVLQKDRFNPRFYIAAATDNMSLQKAQLLEDSLAAQNETRVTDTAQFMKIYRSREVGQSYITSIWTTLIAMVHALWLMIKIRPEVVLGIRWSSIFYVESIARVRRLSLSGLLLYKLRMADQLFVQWPQLQRQYPRATYVGRLIEASDLVIKKKNKRCEFPGIYAYMVLQEDPHRKYHSYTELN</sequence>
<dbReference type="EMBL" id="OY731399">
    <property type="protein sequence ID" value="CAJ1931112.1"/>
    <property type="molecule type" value="Genomic_DNA"/>
</dbReference>
<dbReference type="Proteomes" id="UP001189624">
    <property type="component" value="Chromosome 2"/>
</dbReference>
<feature type="transmembrane region" description="Helical" evidence="8">
    <location>
        <begin position="167"/>
        <end position="187"/>
    </location>
</feature>